<organism evidence="1 2">
    <name type="scientific">Nocardia nova SH22a</name>
    <dbReference type="NCBI Taxonomy" id="1415166"/>
    <lineage>
        <taxon>Bacteria</taxon>
        <taxon>Bacillati</taxon>
        <taxon>Actinomycetota</taxon>
        <taxon>Actinomycetes</taxon>
        <taxon>Mycobacteriales</taxon>
        <taxon>Nocardiaceae</taxon>
        <taxon>Nocardia</taxon>
    </lineage>
</organism>
<keyword evidence="2" id="KW-1185">Reference proteome</keyword>
<dbReference type="EMBL" id="CP006850">
    <property type="protein sequence ID" value="AHH20836.1"/>
    <property type="molecule type" value="Genomic_DNA"/>
</dbReference>
<dbReference type="OrthoDB" id="4772983at2"/>
<dbReference type="Proteomes" id="UP000019150">
    <property type="component" value="Chromosome"/>
</dbReference>
<dbReference type="STRING" id="1415166.NONO_c60600"/>
<gene>
    <name evidence="1" type="ORF">NONO_c60600</name>
</gene>
<sequence>MIPVVRLVPGDQWDQNMLDLLLADALYPHGLQFEAAEVWPDARGIVLVVPGRYWADRTDELTAALARYEWVLAIRTSDEEALFEIAKVEHPNIRWWVQTPRDRRDYAATRYLPLGFPSHFNKLPPGKPKQVDVFLSGQNTHDRRAQCFAALDRVDRDKIVNETAGFTQGMPRYDYAGRMIAARVAPCPSGAVSPESFRVYEALEAHTMPIADDVSPVYSSHGYWTALFPDVPFPTITNYASLPGYIDDVLADYPRIANRITAWWIGQKRRLGEWLIRDLEALGAAPEPHRSPITVLVSSSPIPSHPSTELIEETIESIRERLPDSEIILMLDGIRPEQDHRRAAYEAYIQAVLELADHQWRNVLPLISDEHQHQGGCTARALEHVRTPLILYVEHDTPLTGGIPFDDLADVVLAGDANVIRFHHETRILDEHRYLMLDQETQLVRGVPMQRTIQWSQRPHLASLAWYRGFLARCFPAGERDFIEDRAYGLLVNDHGRDGDMGWRGWRTWIYTPEGNVQRSYHTDGRDGERKYG</sequence>
<evidence type="ECO:0000313" key="2">
    <source>
        <dbReference type="Proteomes" id="UP000019150"/>
    </source>
</evidence>
<reference evidence="1 2" key="1">
    <citation type="journal article" date="2014" name="Appl. Environ. Microbiol.">
        <title>Insights into the Microbial Degradation of Rubber and Gutta-Percha by Analysis of the Complete Genome of Nocardia nova SH22a.</title>
        <authorList>
            <person name="Luo Q."/>
            <person name="Hiessl S."/>
            <person name="Poehlein A."/>
            <person name="Daniel R."/>
            <person name="Steinbuchel A."/>
        </authorList>
    </citation>
    <scope>NUCLEOTIDE SEQUENCE [LARGE SCALE GENOMIC DNA]</scope>
    <source>
        <strain evidence="1">SH22a</strain>
    </source>
</reference>
<dbReference type="AlphaFoldDB" id="W5TUG2"/>
<accession>W5TUG2</accession>
<proteinExistence type="predicted"/>
<dbReference type="HOGENOM" id="CLU_510755_0_0_11"/>
<name>W5TUG2_9NOCA</name>
<dbReference type="PATRIC" id="fig|1415166.3.peg.6236"/>
<evidence type="ECO:0000313" key="1">
    <source>
        <dbReference type="EMBL" id="AHH20836.1"/>
    </source>
</evidence>
<dbReference type="KEGG" id="nno:NONO_c60600"/>
<dbReference type="RefSeq" id="WP_025352177.1">
    <property type="nucleotide sequence ID" value="NZ_CP006850.1"/>
</dbReference>
<protein>
    <submittedName>
        <fullName evidence="1">Uncharacterized protein</fullName>
    </submittedName>
</protein>